<keyword evidence="2" id="KW-1185">Reference proteome</keyword>
<protein>
    <submittedName>
        <fullName evidence="1">DeoR/GlpR transcriptional regulator</fullName>
    </submittedName>
</protein>
<reference evidence="1" key="1">
    <citation type="submission" date="2021-01" db="EMBL/GenBank/DDBJ databases">
        <authorList>
            <person name="Sun Q."/>
        </authorList>
    </citation>
    <scope>NUCLEOTIDE SEQUENCE</scope>
    <source>
        <strain evidence="1">YIM B02566</strain>
    </source>
</reference>
<dbReference type="EMBL" id="JAENHL010000008">
    <property type="protein sequence ID" value="MBK1870805.1"/>
    <property type="molecule type" value="Genomic_DNA"/>
</dbReference>
<organism evidence="1 2">
    <name type="scientific">Taklimakanibacter albus</name>
    <dbReference type="NCBI Taxonomy" id="2800327"/>
    <lineage>
        <taxon>Bacteria</taxon>
        <taxon>Pseudomonadati</taxon>
        <taxon>Pseudomonadota</taxon>
        <taxon>Alphaproteobacteria</taxon>
        <taxon>Hyphomicrobiales</taxon>
        <taxon>Aestuariivirgaceae</taxon>
        <taxon>Taklimakanibacter</taxon>
    </lineage>
</organism>
<evidence type="ECO:0000313" key="1">
    <source>
        <dbReference type="EMBL" id="MBK1870805.1"/>
    </source>
</evidence>
<evidence type="ECO:0000313" key="2">
    <source>
        <dbReference type="Proteomes" id="UP000616151"/>
    </source>
</evidence>
<dbReference type="Proteomes" id="UP000616151">
    <property type="component" value="Unassembled WGS sequence"/>
</dbReference>
<name>A0ACC5REB1_9HYPH</name>
<accession>A0ACC5REB1</accession>
<comment type="caution">
    <text evidence="1">The sequence shown here is derived from an EMBL/GenBank/DDBJ whole genome shotgun (WGS) entry which is preliminary data.</text>
</comment>
<proteinExistence type="predicted"/>
<sequence length="253" mass="27654">MLAEERQNHILSLVKAHRSISITEIQRRLNVSRETIRRDLVVLAEQRKLRKTHGGAISLETHEPDMAVRQTTNVAGKQAIGRLAASMIPDGASIILAGGTTVQSASDHLVTRQNLTVFTNCLASAMKLSGRNGNRVHLIGGEIQAQNQACLGRDATQMLANYFADFAIIGAGAISPRGTLMDFSREEAELHNLMLQSAQTVIVVADQQKFGRYAPVQVQSLERTHYLVTDREPDADMAEALSPLSIEVLVAHE</sequence>
<gene>
    <name evidence="1" type="ORF">JHL16_30850</name>
</gene>